<reference evidence="2" key="2">
    <citation type="journal article" date="2015" name="Data Brief">
        <title>Shoot transcriptome of the giant reed, Arundo donax.</title>
        <authorList>
            <person name="Barrero R.A."/>
            <person name="Guerrero F.D."/>
            <person name="Moolhuijzen P."/>
            <person name="Goolsby J.A."/>
            <person name="Tidwell J."/>
            <person name="Bellgard S.E."/>
            <person name="Bellgard M.I."/>
        </authorList>
    </citation>
    <scope>NUCLEOTIDE SEQUENCE</scope>
    <source>
        <tissue evidence="2">Shoot tissue taken approximately 20 cm above the soil surface</tissue>
    </source>
</reference>
<feature type="region of interest" description="Disordered" evidence="1">
    <location>
        <begin position="37"/>
        <end position="57"/>
    </location>
</feature>
<name>A0A0A9DPM2_ARUDO</name>
<sequence>MRSMIIEPKLIGYSDNASIISLFATSLESPITLSLEPTTASTNGSVNGCSSSKPPATLNTTPSSIRFSMTSSGISWKYTSALSKLPSLFPIVRLVTTTDPTVDT</sequence>
<organism evidence="2">
    <name type="scientific">Arundo donax</name>
    <name type="common">Giant reed</name>
    <name type="synonym">Donax arundinaceus</name>
    <dbReference type="NCBI Taxonomy" id="35708"/>
    <lineage>
        <taxon>Eukaryota</taxon>
        <taxon>Viridiplantae</taxon>
        <taxon>Streptophyta</taxon>
        <taxon>Embryophyta</taxon>
        <taxon>Tracheophyta</taxon>
        <taxon>Spermatophyta</taxon>
        <taxon>Magnoliopsida</taxon>
        <taxon>Liliopsida</taxon>
        <taxon>Poales</taxon>
        <taxon>Poaceae</taxon>
        <taxon>PACMAD clade</taxon>
        <taxon>Arundinoideae</taxon>
        <taxon>Arundineae</taxon>
        <taxon>Arundo</taxon>
    </lineage>
</organism>
<reference evidence="2" key="1">
    <citation type="submission" date="2014-09" db="EMBL/GenBank/DDBJ databases">
        <authorList>
            <person name="Magalhaes I.L.F."/>
            <person name="Oliveira U."/>
            <person name="Santos F.R."/>
            <person name="Vidigal T.H.D.A."/>
            <person name="Brescovit A.D."/>
            <person name="Santos A.J."/>
        </authorList>
    </citation>
    <scope>NUCLEOTIDE SEQUENCE</scope>
    <source>
        <tissue evidence="2">Shoot tissue taken approximately 20 cm above the soil surface</tissue>
    </source>
</reference>
<dbReference type="EMBL" id="GBRH01209292">
    <property type="protein sequence ID" value="JAD88603.1"/>
    <property type="molecule type" value="Transcribed_RNA"/>
</dbReference>
<proteinExistence type="predicted"/>
<dbReference type="AlphaFoldDB" id="A0A0A9DPM2"/>
<evidence type="ECO:0000256" key="1">
    <source>
        <dbReference type="SAM" id="MobiDB-lite"/>
    </source>
</evidence>
<protein>
    <submittedName>
        <fullName evidence="2">Maf-like protein CV_0124</fullName>
    </submittedName>
</protein>
<accession>A0A0A9DPM2</accession>
<evidence type="ECO:0000313" key="2">
    <source>
        <dbReference type="EMBL" id="JAD88603.1"/>
    </source>
</evidence>